<organism evidence="3 4">
    <name type="scientific">Euplotes crassus</name>
    <dbReference type="NCBI Taxonomy" id="5936"/>
    <lineage>
        <taxon>Eukaryota</taxon>
        <taxon>Sar</taxon>
        <taxon>Alveolata</taxon>
        <taxon>Ciliophora</taxon>
        <taxon>Intramacronucleata</taxon>
        <taxon>Spirotrichea</taxon>
        <taxon>Hypotrichia</taxon>
        <taxon>Euplotida</taxon>
        <taxon>Euplotidae</taxon>
        <taxon>Moneuplotes</taxon>
    </lineage>
</organism>
<evidence type="ECO:0000313" key="3">
    <source>
        <dbReference type="EMBL" id="CAI2367032.1"/>
    </source>
</evidence>
<dbReference type="EMBL" id="CAMPGE010008124">
    <property type="protein sequence ID" value="CAI2367032.1"/>
    <property type="molecule type" value="Genomic_DNA"/>
</dbReference>
<dbReference type="AlphaFoldDB" id="A0AAD1XDI1"/>
<evidence type="ECO:0000256" key="2">
    <source>
        <dbReference type="SAM" id="MobiDB-lite"/>
    </source>
</evidence>
<comment type="caution">
    <text evidence="3">The sequence shown here is derived from an EMBL/GenBank/DDBJ whole genome shotgun (WGS) entry which is preliminary data.</text>
</comment>
<protein>
    <submittedName>
        <fullName evidence="3">Uncharacterized protein</fullName>
    </submittedName>
</protein>
<evidence type="ECO:0000313" key="4">
    <source>
        <dbReference type="Proteomes" id="UP001295684"/>
    </source>
</evidence>
<feature type="region of interest" description="Disordered" evidence="2">
    <location>
        <begin position="87"/>
        <end position="114"/>
    </location>
</feature>
<dbReference type="PROSITE" id="PS50012">
    <property type="entry name" value="RCC1_3"/>
    <property type="match status" value="1"/>
</dbReference>
<dbReference type="Proteomes" id="UP001295684">
    <property type="component" value="Unassembled WGS sequence"/>
</dbReference>
<dbReference type="Pfam" id="PF13540">
    <property type="entry name" value="RCC1_2"/>
    <property type="match status" value="2"/>
</dbReference>
<feature type="compositionally biased region" description="Basic and acidic residues" evidence="2">
    <location>
        <begin position="102"/>
        <end position="114"/>
    </location>
</feature>
<evidence type="ECO:0000256" key="1">
    <source>
        <dbReference type="PROSITE-ProRule" id="PRU00235"/>
    </source>
</evidence>
<reference evidence="3" key="1">
    <citation type="submission" date="2023-07" db="EMBL/GenBank/DDBJ databases">
        <authorList>
            <consortium name="AG Swart"/>
            <person name="Singh M."/>
            <person name="Singh A."/>
            <person name="Seah K."/>
            <person name="Emmerich C."/>
        </authorList>
    </citation>
    <scope>NUCLEOTIDE SEQUENCE</scope>
    <source>
        <strain evidence="3">DP1</strain>
    </source>
</reference>
<dbReference type="SUPFAM" id="SSF50985">
    <property type="entry name" value="RCC1/BLIP-II"/>
    <property type="match status" value="1"/>
</dbReference>
<gene>
    <name evidence="3" type="ORF">ECRASSUSDP1_LOCUS8309</name>
</gene>
<dbReference type="PANTHER" id="PTHR45982">
    <property type="entry name" value="REGULATOR OF CHROMOSOME CONDENSATION"/>
    <property type="match status" value="1"/>
</dbReference>
<name>A0AAD1XDI1_EUPCR</name>
<keyword evidence="4" id="KW-1185">Reference proteome</keyword>
<dbReference type="PANTHER" id="PTHR45982:SF4">
    <property type="entry name" value="PHR DOMAIN-CONTAINING PROTEIN"/>
    <property type="match status" value="1"/>
</dbReference>
<accession>A0AAD1XDI1</accession>
<feature type="repeat" description="RCC1" evidence="1">
    <location>
        <begin position="192"/>
        <end position="247"/>
    </location>
</feature>
<dbReference type="PRINTS" id="PR00633">
    <property type="entry name" value="RCCNDNSATION"/>
</dbReference>
<dbReference type="PROSITE" id="PS00626">
    <property type="entry name" value="RCC1_2"/>
    <property type="match status" value="2"/>
</dbReference>
<dbReference type="InterPro" id="IPR000408">
    <property type="entry name" value="Reg_chr_condens"/>
</dbReference>
<dbReference type="Gene3D" id="2.130.10.30">
    <property type="entry name" value="Regulator of chromosome condensation 1/beta-lactamase-inhibitor protein II"/>
    <property type="match status" value="2"/>
</dbReference>
<sequence>MSLFTKICCCVRKPLLPKEGAHMIFGKTKEIESKKRCKYGNPYQKCTSHAREALRDNYFNFKAEKENRKAPKQPKKSLNLFALMKEQHSDEDSKSEEDNQEEEKVPTGSRDRSEKNCSIDFRDIFDRHSGAPAEDAPKFTIEKCKVYLNGPIEMCLESPLRFPFDEIEDYDKVTVTKISCGWYHLVVLLSNGVILVGGNNDHGQLGLQRRLHPEIKDELVFHEEINEKYEVLDIGCGTSHTVLLVRKRENKFSECEILTCGYHGCLGIDLINKDRDEFKEVLIPGLTNFDKIQFLICKFDSNVIIDSDNNIYYWGDELDTFRTRVPGKRNWFRKRIVDLSFGFRHALFLLEDGSIWKIDSEGINKIEDKILEKIKILKVEAGSRHSLFLDSEGRVYGIGITKLENHNTETKKRLTECEDLTDITDDSNCVDVFAGDGNSCAIDSDGIPYRWDGVTGKIEIIENLGGKYILQIYLANQNIVAVYSTETD</sequence>
<dbReference type="InterPro" id="IPR009091">
    <property type="entry name" value="RCC1/BLIP-II"/>
</dbReference>
<dbReference type="InterPro" id="IPR051553">
    <property type="entry name" value="Ran_GTPase-activating"/>
</dbReference>
<proteinExistence type="predicted"/>